<dbReference type="AlphaFoldDB" id="A0A1L8R8U2"/>
<evidence type="ECO:0000313" key="4">
    <source>
        <dbReference type="Proteomes" id="UP000182835"/>
    </source>
</evidence>
<protein>
    <recommendedName>
        <fullName evidence="2">WxL domain-containing protein</fullName>
    </recommendedName>
</protein>
<proteinExistence type="predicted"/>
<dbReference type="InterPro" id="IPR027994">
    <property type="entry name" value="WxL_dom"/>
</dbReference>
<accession>A0A1L8R8U2</accession>
<organism evidence="3 4">
    <name type="scientific">Enterococcus canintestini</name>
    <dbReference type="NCBI Taxonomy" id="317010"/>
    <lineage>
        <taxon>Bacteria</taxon>
        <taxon>Bacillati</taxon>
        <taxon>Bacillota</taxon>
        <taxon>Bacilli</taxon>
        <taxon>Lactobacillales</taxon>
        <taxon>Enterococcaceae</taxon>
        <taxon>Enterococcus</taxon>
    </lineage>
</organism>
<feature type="region of interest" description="Disordered" evidence="1">
    <location>
        <begin position="18"/>
        <end position="57"/>
    </location>
</feature>
<sequence>MISGSKAEASDTATHLNYESSGGTLIKPLDPLLPDPTKPVAPIDPTDPSGPAPGTGGSLSLDFASSFQFGQQAISTTDEIYYAKTQEYITSDGTKAVGPNYVQVSDIRGTGSGWRLAVKQTTQFQTTDGQLLKGAELSFQQGELVSNLSADLAPTALLSFTLPINSEIDVITAQSEKGMGTWLYRFGSDATTGAKAISLHVPGKTVKYAKQYQTALTWTLKNVP</sequence>
<name>A0A1L8R8U2_9ENTE</name>
<dbReference type="Pfam" id="PF13731">
    <property type="entry name" value="WxL"/>
    <property type="match status" value="1"/>
</dbReference>
<reference evidence="3 4" key="1">
    <citation type="submission" date="2014-12" db="EMBL/GenBank/DDBJ databases">
        <title>Draft genome sequences of 29 type strains of Enterococci.</title>
        <authorList>
            <person name="Zhong Z."/>
            <person name="Sun Z."/>
            <person name="Liu W."/>
            <person name="Zhang W."/>
            <person name="Zhang H."/>
        </authorList>
    </citation>
    <scope>NUCLEOTIDE SEQUENCE [LARGE SCALE GENOMIC DNA]</scope>
    <source>
        <strain evidence="3 4">DSM 21207</strain>
    </source>
</reference>
<evidence type="ECO:0000259" key="2">
    <source>
        <dbReference type="Pfam" id="PF13731"/>
    </source>
</evidence>
<dbReference type="Proteomes" id="UP000182835">
    <property type="component" value="Unassembled WGS sequence"/>
</dbReference>
<evidence type="ECO:0000313" key="3">
    <source>
        <dbReference type="EMBL" id="OJG16154.1"/>
    </source>
</evidence>
<dbReference type="STRING" id="317010.RU96_GL001651"/>
<dbReference type="RefSeq" id="WP_071864170.1">
    <property type="nucleotide sequence ID" value="NZ_JBHLVQ010000033.1"/>
</dbReference>
<comment type="caution">
    <text evidence="3">The sequence shown here is derived from an EMBL/GenBank/DDBJ whole genome shotgun (WGS) entry which is preliminary data.</text>
</comment>
<dbReference type="EMBL" id="JXKG01000003">
    <property type="protein sequence ID" value="OJG16154.1"/>
    <property type="molecule type" value="Genomic_DNA"/>
</dbReference>
<evidence type="ECO:0000256" key="1">
    <source>
        <dbReference type="SAM" id="MobiDB-lite"/>
    </source>
</evidence>
<feature type="domain" description="WxL" evidence="2">
    <location>
        <begin position="10"/>
        <end position="224"/>
    </location>
</feature>
<dbReference type="OrthoDB" id="2339326at2"/>
<gene>
    <name evidence="3" type="ORF">RU96_GL001651</name>
</gene>